<sequence length="111" mass="11936">MDEPAFAGVCSFHAVTVAGRGASLVVLCHDHLPVVAFTDTPPVPGRPMARFVDPPAWAGSFGTVGFRVLHAGDLSAPMTEADLSELAKAELAQVRHWRPEAVGDLLFNWWD</sequence>
<organism evidence="1">
    <name type="scientific">Streptomyces sp. R35</name>
    <dbReference type="NCBI Taxonomy" id="3238630"/>
    <lineage>
        <taxon>Bacteria</taxon>
        <taxon>Bacillati</taxon>
        <taxon>Actinomycetota</taxon>
        <taxon>Actinomycetes</taxon>
        <taxon>Kitasatosporales</taxon>
        <taxon>Streptomycetaceae</taxon>
        <taxon>Streptomyces</taxon>
    </lineage>
</organism>
<name>A0AB39SGJ2_9ACTN</name>
<evidence type="ECO:0000313" key="1">
    <source>
        <dbReference type="EMBL" id="XDQ67500.1"/>
    </source>
</evidence>
<dbReference type="EMBL" id="CP163440">
    <property type="protein sequence ID" value="XDQ67500.1"/>
    <property type="molecule type" value="Genomic_DNA"/>
</dbReference>
<protein>
    <submittedName>
        <fullName evidence="1">Uncharacterized protein</fullName>
    </submittedName>
</protein>
<reference evidence="1" key="1">
    <citation type="submission" date="2024-07" db="EMBL/GenBank/DDBJ databases">
        <authorList>
            <person name="Yu S.T."/>
        </authorList>
    </citation>
    <scope>NUCLEOTIDE SEQUENCE</scope>
    <source>
        <strain evidence="1">R35</strain>
    </source>
</reference>
<proteinExistence type="predicted"/>
<dbReference type="RefSeq" id="WP_369264400.1">
    <property type="nucleotide sequence ID" value="NZ_CP163440.1"/>
</dbReference>
<dbReference type="AlphaFoldDB" id="A0AB39SGJ2"/>
<gene>
    <name evidence="1" type="ORF">AB5J50_45360</name>
</gene>
<accession>A0AB39SGJ2</accession>